<sequence length="97" mass="10913">MRGGKIMAQTSVSIRMDADLKRAFDEFCTEIGMTMTTAFCVFAKTAVRERKIPFEISAERSSDPFYSPSNIQYLEGLKRDIEAGNGHFAEHDLIEAD</sequence>
<dbReference type="EMBL" id="ACLA01000022">
    <property type="protein sequence ID" value="EEQ48098.1"/>
    <property type="molecule type" value="Genomic_DNA"/>
</dbReference>
<protein>
    <submittedName>
        <fullName evidence="1">Addiction module antitoxin, RelB/DinJ family</fullName>
    </submittedName>
</protein>
<dbReference type="AlphaFoldDB" id="C4V550"/>
<accession>C4V550</accession>
<name>C4V550_9FIRM</name>
<dbReference type="InterPro" id="IPR007337">
    <property type="entry name" value="RelB/DinJ"/>
</dbReference>
<gene>
    <name evidence="1" type="ORF">HMPREF0908_1644</name>
</gene>
<keyword evidence="2" id="KW-1185">Reference proteome</keyword>
<dbReference type="InterPro" id="IPR013321">
    <property type="entry name" value="Arc_rbn_hlx_hlx"/>
</dbReference>
<dbReference type="eggNOG" id="COG3077">
    <property type="taxonomic scope" value="Bacteria"/>
</dbReference>
<dbReference type="Gene3D" id="1.10.1220.10">
    <property type="entry name" value="Met repressor-like"/>
    <property type="match status" value="1"/>
</dbReference>
<dbReference type="HOGENOM" id="CLU_154558_16_1_9"/>
<evidence type="ECO:0000313" key="1">
    <source>
        <dbReference type="EMBL" id="EEQ48098.1"/>
    </source>
</evidence>
<dbReference type="Pfam" id="PF04221">
    <property type="entry name" value="RelB"/>
    <property type="match status" value="1"/>
</dbReference>
<comment type="caution">
    <text evidence="1">The sequence shown here is derived from an EMBL/GenBank/DDBJ whole genome shotgun (WGS) entry which is preliminary data.</text>
</comment>
<reference evidence="1 2" key="1">
    <citation type="submission" date="2009-04" db="EMBL/GenBank/DDBJ databases">
        <authorList>
            <person name="Qin X."/>
            <person name="Bachman B."/>
            <person name="Battles P."/>
            <person name="Bell A."/>
            <person name="Bess C."/>
            <person name="Bickham C."/>
            <person name="Chaboub L."/>
            <person name="Chen D."/>
            <person name="Coyle M."/>
            <person name="Deiros D.R."/>
            <person name="Dinh H."/>
            <person name="Forbes L."/>
            <person name="Fowler G."/>
            <person name="Francisco L."/>
            <person name="Fu Q."/>
            <person name="Gubbala S."/>
            <person name="Hale W."/>
            <person name="Han Y."/>
            <person name="Hemphill L."/>
            <person name="Highlander S.K."/>
            <person name="Hirani K."/>
            <person name="Hogues M."/>
            <person name="Jackson L."/>
            <person name="Jakkamsetti A."/>
            <person name="Javaid M."/>
            <person name="Jiang H."/>
            <person name="Korchina V."/>
            <person name="Kovar C."/>
            <person name="Lara F."/>
            <person name="Lee S."/>
            <person name="Mata R."/>
            <person name="Mathew T."/>
            <person name="Moen C."/>
            <person name="Morales K."/>
            <person name="Munidasa M."/>
            <person name="Nazareth L."/>
            <person name="Ngo R."/>
            <person name="Nguyen L."/>
            <person name="Okwuonu G."/>
            <person name="Ongeri F."/>
            <person name="Patil S."/>
            <person name="Petrosino J."/>
            <person name="Pham C."/>
            <person name="Pham P."/>
            <person name="Pu L.-L."/>
            <person name="Puazo M."/>
            <person name="Raj R."/>
            <person name="Reid J."/>
            <person name="Rouhana J."/>
            <person name="Saada N."/>
            <person name="Shang Y."/>
            <person name="Simmons D."/>
            <person name="Thornton R."/>
            <person name="Warren J."/>
            <person name="Weissenberger G."/>
            <person name="Zhang J."/>
            <person name="Zhang L."/>
            <person name="Zhou C."/>
            <person name="Zhu D."/>
            <person name="Muzny D."/>
            <person name="Worley K."/>
            <person name="Gibbs R."/>
        </authorList>
    </citation>
    <scope>NUCLEOTIDE SEQUENCE [LARGE SCALE GENOMIC DNA]</scope>
    <source>
        <strain evidence="1 2">ATCC 43531</strain>
    </source>
</reference>
<organism evidence="1 2">
    <name type="scientific">Selenomonas flueggei ATCC 43531</name>
    <dbReference type="NCBI Taxonomy" id="638302"/>
    <lineage>
        <taxon>Bacteria</taxon>
        <taxon>Bacillati</taxon>
        <taxon>Bacillota</taxon>
        <taxon>Negativicutes</taxon>
        <taxon>Selenomonadales</taxon>
        <taxon>Selenomonadaceae</taxon>
        <taxon>Selenomonas</taxon>
    </lineage>
</organism>
<evidence type="ECO:0000313" key="2">
    <source>
        <dbReference type="Proteomes" id="UP000005309"/>
    </source>
</evidence>
<dbReference type="GO" id="GO:0006355">
    <property type="term" value="P:regulation of DNA-templated transcription"/>
    <property type="evidence" value="ECO:0007669"/>
    <property type="project" value="InterPro"/>
</dbReference>
<dbReference type="NCBIfam" id="TIGR02384">
    <property type="entry name" value="RelB_DinJ"/>
    <property type="match status" value="1"/>
</dbReference>
<dbReference type="STRING" id="638302.HMPREF0908_1644"/>
<dbReference type="Proteomes" id="UP000005309">
    <property type="component" value="Unassembled WGS sequence"/>
</dbReference>
<proteinExistence type="predicted"/>